<evidence type="ECO:0000313" key="12">
    <source>
        <dbReference type="EMBL" id="RRH87442.1"/>
    </source>
</evidence>
<feature type="domain" description="UspA" evidence="10">
    <location>
        <begin position="630"/>
        <end position="756"/>
    </location>
</feature>
<name>A0A3P3ENQ6_9HYPH</name>
<evidence type="ECO:0000256" key="5">
    <source>
        <dbReference type="ARBA" id="ARBA00022989"/>
    </source>
</evidence>
<keyword evidence="13" id="KW-1185">Reference proteome</keyword>
<feature type="transmembrane region" description="Helical" evidence="9">
    <location>
        <begin position="147"/>
        <end position="169"/>
    </location>
</feature>
<keyword evidence="4 9" id="KW-0812">Transmembrane</keyword>
<dbReference type="AlphaFoldDB" id="A0A3P3ENQ6"/>
<dbReference type="Gene3D" id="1.20.1530.20">
    <property type="match status" value="1"/>
</dbReference>
<feature type="transmembrane region" description="Helical" evidence="9">
    <location>
        <begin position="286"/>
        <end position="302"/>
    </location>
</feature>
<dbReference type="Pfam" id="PF00999">
    <property type="entry name" value="Na_H_Exchanger"/>
    <property type="match status" value="1"/>
</dbReference>
<dbReference type="InterPro" id="IPR006016">
    <property type="entry name" value="UspA"/>
</dbReference>
<dbReference type="Pfam" id="PF00582">
    <property type="entry name" value="Usp"/>
    <property type="match status" value="1"/>
</dbReference>
<keyword evidence="5 9" id="KW-1133">Transmembrane helix</keyword>
<dbReference type="PANTHER" id="PTHR32468">
    <property type="entry name" value="CATION/H + ANTIPORTER"/>
    <property type="match status" value="1"/>
</dbReference>
<evidence type="ECO:0000313" key="13">
    <source>
        <dbReference type="Proteomes" id="UP000273786"/>
    </source>
</evidence>
<feature type="transmembrane region" description="Helical" evidence="9">
    <location>
        <begin position="365"/>
        <end position="392"/>
    </location>
</feature>
<feature type="transmembrane region" description="Helical" evidence="9">
    <location>
        <begin position="338"/>
        <end position="359"/>
    </location>
</feature>
<feature type="domain" description="Cation/H+ exchanger transmembrane" evidence="11">
    <location>
        <begin position="60"/>
        <end position="451"/>
    </location>
</feature>
<dbReference type="Gene3D" id="3.40.50.12370">
    <property type="match status" value="1"/>
</dbReference>
<dbReference type="InterPro" id="IPR038770">
    <property type="entry name" value="Na+/solute_symporter_sf"/>
</dbReference>
<dbReference type="GO" id="GO:0015297">
    <property type="term" value="F:antiporter activity"/>
    <property type="evidence" value="ECO:0007669"/>
    <property type="project" value="InterPro"/>
</dbReference>
<evidence type="ECO:0000256" key="7">
    <source>
        <dbReference type="ARBA" id="ARBA00023136"/>
    </source>
</evidence>
<dbReference type="SUPFAM" id="SSF52402">
    <property type="entry name" value="Adenine nucleotide alpha hydrolases-like"/>
    <property type="match status" value="1"/>
</dbReference>
<dbReference type="PANTHER" id="PTHR32468:SF0">
    <property type="entry name" value="K(+)_H(+) ANTIPORTER 1"/>
    <property type="match status" value="1"/>
</dbReference>
<feature type="region of interest" description="Disordered" evidence="8">
    <location>
        <begin position="535"/>
        <end position="558"/>
    </location>
</feature>
<dbReference type="EMBL" id="RQXT01000105">
    <property type="protein sequence ID" value="RRH87442.1"/>
    <property type="molecule type" value="Genomic_DNA"/>
</dbReference>
<comment type="similarity">
    <text evidence="2">Belongs to the universal stress protein A family.</text>
</comment>
<evidence type="ECO:0000256" key="1">
    <source>
        <dbReference type="ARBA" id="ARBA00004141"/>
    </source>
</evidence>
<keyword evidence="3" id="KW-0813">Transport</keyword>
<dbReference type="InterPro" id="IPR006015">
    <property type="entry name" value="Universal_stress_UspA"/>
</dbReference>
<dbReference type="InterPro" id="IPR006153">
    <property type="entry name" value="Cation/H_exchanger_TM"/>
</dbReference>
<comment type="subcellular location">
    <subcellularLocation>
        <location evidence="1">Membrane</location>
        <topology evidence="1">Multi-pass membrane protein</topology>
    </subcellularLocation>
</comment>
<gene>
    <name evidence="12" type="ORF">EH240_36215</name>
</gene>
<feature type="transmembrane region" description="Helical" evidence="9">
    <location>
        <begin position="246"/>
        <end position="266"/>
    </location>
</feature>
<dbReference type="InterPro" id="IPR050794">
    <property type="entry name" value="CPA2_transporter"/>
</dbReference>
<evidence type="ECO:0000256" key="6">
    <source>
        <dbReference type="ARBA" id="ARBA00023065"/>
    </source>
</evidence>
<evidence type="ECO:0000256" key="4">
    <source>
        <dbReference type="ARBA" id="ARBA00022692"/>
    </source>
</evidence>
<dbReference type="GO" id="GO:0016020">
    <property type="term" value="C:membrane"/>
    <property type="evidence" value="ECO:0007669"/>
    <property type="project" value="UniProtKB-SubCell"/>
</dbReference>
<sequence>MARHNRGVQSLSFTLNRRRSLSGSLMLAAAAFLLTPAVVFAAEKTGMSSEGIFVLEIILLLFVGRGIGELLERLGQPAVMGQLIGGILLGPSLLGWLWPEAERLVFAGDAAQKSMINAIAQLGVLMLLLLTGMETDLRLVRRVGRACFSISAAGVAVPFVLGFVAAQFMPDALLAPGSERVVAGLFLGTALSISSVKIVAMVVREMNFMRRDLGQIIVSSAIIEDTIGWVIIAITIGIATHGRIELGSLTFTLAGVTAFMAFSFTLGRRMVFDAIRWTNDSFHSEYAVVTVILAIMGAMALITDLIGVHTVLGAFVAGILIGESPILSRHIEGQLRGLITALFMPVFFGVAGLSADLTVLMDPQLALLTVALVAIASLGKFGGAFIGAEAAGMSRAEGIAVGCGMNARGSTEVIVASIGLSIGVLSHNLFTMIVTMAVITTLAMPPTLRWALGRLPMGETEKKRLEREEVDQRGFIANLERLLVVVDEGVVGRFAAYLAGVVGAGKPMTVLHARGESEVEPGEAAHLKEIEKGAEEGREAAKQADEQPAREAPLTRRRHDAPLSAEAVAKEVRKGYGMLLIGLGRAVTSKGGFSHRLNEIVGAFDGPLCLVLKPAGAGRQMPRLGPGSGKILVPVNGTANARRGAELALAIAAVTGAPVRMLYVARASRDEPRDTVSHRRREAVLKDIVALADRYGVEVETAIRSRAAAADAIARQAGRRAALIVMGVARRPGDELIFGETTSGVLQRCPCPVVLISDERLRRDDEGREALRSGTG</sequence>
<dbReference type="CDD" id="cd00293">
    <property type="entry name" value="USP-like"/>
    <property type="match status" value="1"/>
</dbReference>
<evidence type="ECO:0000256" key="2">
    <source>
        <dbReference type="ARBA" id="ARBA00008791"/>
    </source>
</evidence>
<accession>A0A3P3ENQ6</accession>
<feature type="transmembrane region" description="Helical" evidence="9">
    <location>
        <begin position="413"/>
        <end position="439"/>
    </location>
</feature>
<feature type="transmembrane region" description="Helical" evidence="9">
    <location>
        <begin position="308"/>
        <end position="326"/>
    </location>
</feature>
<feature type="transmembrane region" description="Helical" evidence="9">
    <location>
        <begin position="51"/>
        <end position="67"/>
    </location>
</feature>
<evidence type="ECO:0000259" key="11">
    <source>
        <dbReference type="Pfam" id="PF00999"/>
    </source>
</evidence>
<reference evidence="12 13" key="1">
    <citation type="submission" date="2018-11" db="EMBL/GenBank/DDBJ databases">
        <title>the genome of Mesorhizobium tamadayense DSM 28320.</title>
        <authorList>
            <person name="Gao J."/>
        </authorList>
    </citation>
    <scope>NUCLEOTIDE SEQUENCE [LARGE SCALE GENOMIC DNA]</scope>
    <source>
        <strain evidence="12 13">DSM 28320</strain>
    </source>
</reference>
<dbReference type="OrthoDB" id="9793589at2"/>
<dbReference type="PRINTS" id="PR01438">
    <property type="entry name" value="UNVRSLSTRESS"/>
</dbReference>
<evidence type="ECO:0000256" key="9">
    <source>
        <dbReference type="SAM" id="Phobius"/>
    </source>
</evidence>
<feature type="transmembrane region" description="Helical" evidence="9">
    <location>
        <begin position="181"/>
        <end position="204"/>
    </location>
</feature>
<comment type="caution">
    <text evidence="12">The sequence shown here is derived from an EMBL/GenBank/DDBJ whole genome shotgun (WGS) entry which is preliminary data.</text>
</comment>
<evidence type="ECO:0000259" key="10">
    <source>
        <dbReference type="Pfam" id="PF00582"/>
    </source>
</evidence>
<feature type="transmembrane region" description="Helical" evidence="9">
    <location>
        <begin position="118"/>
        <end position="135"/>
    </location>
</feature>
<keyword evidence="6" id="KW-0406">Ion transport</keyword>
<feature type="transmembrane region" description="Helical" evidence="9">
    <location>
        <begin position="79"/>
        <end position="98"/>
    </location>
</feature>
<evidence type="ECO:0000256" key="3">
    <source>
        <dbReference type="ARBA" id="ARBA00022448"/>
    </source>
</evidence>
<protein>
    <submittedName>
        <fullName evidence="12">Potassium transporter</fullName>
    </submittedName>
</protein>
<dbReference type="Proteomes" id="UP000273786">
    <property type="component" value="Unassembled WGS sequence"/>
</dbReference>
<organism evidence="12 13">
    <name type="scientific">Mesorhizobium tamadayense</name>
    <dbReference type="NCBI Taxonomy" id="425306"/>
    <lineage>
        <taxon>Bacteria</taxon>
        <taxon>Pseudomonadati</taxon>
        <taxon>Pseudomonadota</taxon>
        <taxon>Alphaproteobacteria</taxon>
        <taxon>Hyphomicrobiales</taxon>
        <taxon>Phyllobacteriaceae</taxon>
        <taxon>Mesorhizobium</taxon>
    </lineage>
</organism>
<dbReference type="PROSITE" id="PS51318">
    <property type="entry name" value="TAT"/>
    <property type="match status" value="1"/>
</dbReference>
<dbReference type="InterPro" id="IPR006311">
    <property type="entry name" value="TAT_signal"/>
</dbReference>
<feature type="compositionally biased region" description="Basic and acidic residues" evidence="8">
    <location>
        <begin position="535"/>
        <end position="549"/>
    </location>
</feature>
<evidence type="ECO:0000256" key="8">
    <source>
        <dbReference type="SAM" id="MobiDB-lite"/>
    </source>
</evidence>
<proteinExistence type="inferred from homology"/>
<dbReference type="GO" id="GO:1902600">
    <property type="term" value="P:proton transmembrane transport"/>
    <property type="evidence" value="ECO:0007669"/>
    <property type="project" value="InterPro"/>
</dbReference>
<keyword evidence="7 9" id="KW-0472">Membrane</keyword>
<feature type="transmembrane region" description="Helical" evidence="9">
    <location>
        <begin position="216"/>
        <end position="240"/>
    </location>
</feature>